<comment type="caution">
    <text evidence="2">The sequence shown here is derived from an EMBL/GenBank/DDBJ whole genome shotgun (WGS) entry which is preliminary data.</text>
</comment>
<keyword evidence="1" id="KW-1133">Transmembrane helix</keyword>
<dbReference type="Proteomes" id="UP001501442">
    <property type="component" value="Unassembled WGS sequence"/>
</dbReference>
<keyword evidence="3" id="KW-1185">Reference proteome</keyword>
<keyword evidence="1" id="KW-0472">Membrane</keyword>
<proteinExistence type="predicted"/>
<evidence type="ECO:0000313" key="3">
    <source>
        <dbReference type="Proteomes" id="UP001501442"/>
    </source>
</evidence>
<reference evidence="3" key="1">
    <citation type="journal article" date="2019" name="Int. J. Syst. Evol. Microbiol.">
        <title>The Global Catalogue of Microorganisms (GCM) 10K type strain sequencing project: providing services to taxonomists for standard genome sequencing and annotation.</title>
        <authorList>
            <consortium name="The Broad Institute Genomics Platform"/>
            <consortium name="The Broad Institute Genome Sequencing Center for Infectious Disease"/>
            <person name="Wu L."/>
            <person name="Ma J."/>
        </authorList>
    </citation>
    <scope>NUCLEOTIDE SEQUENCE [LARGE SCALE GENOMIC DNA]</scope>
    <source>
        <strain evidence="3">JCM 17939</strain>
    </source>
</reference>
<accession>A0ABP8UDI1</accession>
<dbReference type="RefSeq" id="WP_345433406.1">
    <property type="nucleotide sequence ID" value="NZ_BAABHK010000007.1"/>
</dbReference>
<feature type="transmembrane region" description="Helical" evidence="1">
    <location>
        <begin position="99"/>
        <end position="120"/>
    </location>
</feature>
<name>A0ABP8UDI1_9ACTN</name>
<protein>
    <submittedName>
        <fullName evidence="2">Uncharacterized protein</fullName>
    </submittedName>
</protein>
<evidence type="ECO:0000256" key="1">
    <source>
        <dbReference type="SAM" id="Phobius"/>
    </source>
</evidence>
<organism evidence="2 3">
    <name type="scientific">Actinoallomurus vinaceus</name>
    <dbReference type="NCBI Taxonomy" id="1080074"/>
    <lineage>
        <taxon>Bacteria</taxon>
        <taxon>Bacillati</taxon>
        <taxon>Actinomycetota</taxon>
        <taxon>Actinomycetes</taxon>
        <taxon>Streptosporangiales</taxon>
        <taxon>Thermomonosporaceae</taxon>
        <taxon>Actinoallomurus</taxon>
    </lineage>
</organism>
<dbReference type="EMBL" id="BAABHK010000007">
    <property type="protein sequence ID" value="GAA4629378.1"/>
    <property type="molecule type" value="Genomic_DNA"/>
</dbReference>
<feature type="transmembrane region" description="Helical" evidence="1">
    <location>
        <begin position="28"/>
        <end position="45"/>
    </location>
</feature>
<sequence length="156" mass="16450">MGSEIGRKDRSRAGESTVASRRPRSRQWLVLVGLFLLSALLAVHGPEDSASTTASGESVVLSLAIRPANIGPSAARTTVAEGHERAGHPHRPAKSLEPSGQVCLALLALTFLLIAAGVGARREHLPTGAPASAGALHREDRAYRPPEIFELSVLRL</sequence>
<evidence type="ECO:0000313" key="2">
    <source>
        <dbReference type="EMBL" id="GAA4629378.1"/>
    </source>
</evidence>
<gene>
    <name evidence="2" type="ORF">GCM10023196_049900</name>
</gene>
<keyword evidence="1" id="KW-0812">Transmembrane</keyword>